<dbReference type="Gene3D" id="3.90.1750.20">
    <property type="entry name" value="Putative Large Serine Recombinase, Chain B, Domain 2"/>
    <property type="match status" value="1"/>
</dbReference>
<dbReference type="InterPro" id="IPR036162">
    <property type="entry name" value="Resolvase-like_N_sf"/>
</dbReference>
<dbReference type="GO" id="GO:0000150">
    <property type="term" value="F:DNA strand exchange activity"/>
    <property type="evidence" value="ECO:0007669"/>
    <property type="project" value="InterPro"/>
</dbReference>
<dbReference type="InterPro" id="IPR038109">
    <property type="entry name" value="DNA_bind_recomb_sf"/>
</dbReference>
<dbReference type="Proteomes" id="UP000822184">
    <property type="component" value="Unassembled WGS sequence"/>
</dbReference>
<proteinExistence type="predicted"/>
<dbReference type="CDD" id="cd03768">
    <property type="entry name" value="SR_ResInv"/>
    <property type="match status" value="1"/>
</dbReference>
<dbReference type="Pfam" id="PF00239">
    <property type="entry name" value="Resolvase"/>
    <property type="match status" value="1"/>
</dbReference>
<feature type="coiled-coil region" evidence="1">
    <location>
        <begin position="368"/>
        <end position="424"/>
    </location>
</feature>
<dbReference type="PANTHER" id="PTHR30461:SF23">
    <property type="entry name" value="DNA RECOMBINASE-RELATED"/>
    <property type="match status" value="1"/>
</dbReference>
<dbReference type="AlphaFoldDB" id="A0AAE5LRL3"/>
<dbReference type="InterPro" id="IPR050639">
    <property type="entry name" value="SSR_resolvase"/>
</dbReference>
<dbReference type="PROSITE" id="PS51736">
    <property type="entry name" value="RECOMBINASES_3"/>
    <property type="match status" value="1"/>
</dbReference>
<gene>
    <name evidence="3" type="ORF">BCD95_004133</name>
</gene>
<reference evidence="3" key="1">
    <citation type="submission" date="2020-06" db="EMBL/GenBank/DDBJ databases">
        <title>Genomic insights into acetone-butanol-ethanol (ABE) fermentation by sequencing solventogenic clostridia strains.</title>
        <authorList>
            <person name="Brown S."/>
        </authorList>
    </citation>
    <scope>NUCLEOTIDE SEQUENCE</scope>
    <source>
        <strain evidence="3">DJ123</strain>
    </source>
</reference>
<evidence type="ECO:0000313" key="3">
    <source>
        <dbReference type="EMBL" id="NSB15874.1"/>
    </source>
</evidence>
<evidence type="ECO:0000313" key="4">
    <source>
        <dbReference type="Proteomes" id="UP000822184"/>
    </source>
</evidence>
<comment type="caution">
    <text evidence="3">The sequence shown here is derived from an EMBL/GenBank/DDBJ whole genome shotgun (WGS) entry which is preliminary data.</text>
</comment>
<accession>A0AAE5LRL3</accession>
<dbReference type="SMART" id="SM00857">
    <property type="entry name" value="Resolvase"/>
    <property type="match status" value="1"/>
</dbReference>
<dbReference type="InterPro" id="IPR006119">
    <property type="entry name" value="Resolv_N"/>
</dbReference>
<dbReference type="EMBL" id="JABTDW010000001">
    <property type="protein sequence ID" value="NSB15874.1"/>
    <property type="molecule type" value="Genomic_DNA"/>
</dbReference>
<keyword evidence="1" id="KW-0175">Coiled coil</keyword>
<evidence type="ECO:0000259" key="2">
    <source>
        <dbReference type="PROSITE" id="PS51736"/>
    </source>
</evidence>
<protein>
    <submittedName>
        <fullName evidence="3">Site-specific DNA recombinase</fullName>
    </submittedName>
</protein>
<sequence>MRIAAYLRKSVKGDENSISIDAQLEIIKNYFNKEKCKYIVYTDDGFSGGSTNRPAFQKMIDDAHNNKFDAVACYKLDRMARNTLDFLNTFDELQKIGVDLVCVQDNYDPRTPAGKMMMTLLASLAEMERENIKRRAIDGMYSLAKQGRWSGGTPPYGCVASEGIGGKYLEIEKKEEILYIFNQFSIGNSMWKISKEVGITPRNLGTVLRNPIYLISDAISNKYLSTIGYKVIGEPNGNGYMTYKYNKFIKDKMVNLAVITQNKGIINSTLWIKVRERLRALEHVPPRISTKSWLAHKIICKQCNKIMSINYGSIRKDGTRPMYFRCKKNCFSGIRVDEIEDKIFSTLKNGNLEKILNKNDENIEFNIAENIEKQLKKKKKMYDGFLEKSALASTAVAKSMLDKAEQLSLEIEELNVQYTKYQIVLNNKSKKNEMLKNKELAKNEFIKHFNKINLEDKQNLINIIFDKLVWDGDNLLIY</sequence>
<dbReference type="SUPFAM" id="SSF53041">
    <property type="entry name" value="Resolvase-like"/>
    <property type="match status" value="1"/>
</dbReference>
<evidence type="ECO:0000256" key="1">
    <source>
        <dbReference type="SAM" id="Coils"/>
    </source>
</evidence>
<name>A0AAE5LRL3_CLOBE</name>
<organism evidence="3 4">
    <name type="scientific">Clostridium beijerinckii</name>
    <name type="common">Clostridium MP</name>
    <dbReference type="NCBI Taxonomy" id="1520"/>
    <lineage>
        <taxon>Bacteria</taxon>
        <taxon>Bacillati</taxon>
        <taxon>Bacillota</taxon>
        <taxon>Clostridia</taxon>
        <taxon>Eubacteriales</taxon>
        <taxon>Clostridiaceae</taxon>
        <taxon>Clostridium</taxon>
    </lineage>
</organism>
<dbReference type="Gene3D" id="3.40.50.1390">
    <property type="entry name" value="Resolvase, N-terminal catalytic domain"/>
    <property type="match status" value="1"/>
</dbReference>
<dbReference type="PANTHER" id="PTHR30461">
    <property type="entry name" value="DNA-INVERTASE FROM LAMBDOID PROPHAGE"/>
    <property type="match status" value="1"/>
</dbReference>
<dbReference type="GO" id="GO:0003677">
    <property type="term" value="F:DNA binding"/>
    <property type="evidence" value="ECO:0007669"/>
    <property type="project" value="InterPro"/>
</dbReference>
<dbReference type="RefSeq" id="WP_077855574.1">
    <property type="nucleotide sequence ID" value="NZ_JABTDW010000001.1"/>
</dbReference>
<feature type="domain" description="Resolvase/invertase-type recombinase catalytic" evidence="2">
    <location>
        <begin position="2"/>
        <end position="147"/>
    </location>
</feature>